<reference evidence="5 6" key="1">
    <citation type="submission" date="2024-09" db="EMBL/GenBank/DDBJ databases">
        <authorList>
            <person name="Sun Q."/>
            <person name="Mori K."/>
        </authorList>
    </citation>
    <scope>NUCLEOTIDE SEQUENCE [LARGE SCALE GENOMIC DNA]</scope>
    <source>
        <strain evidence="5 6">TBRC 7907</strain>
    </source>
</reference>
<evidence type="ECO:0000313" key="5">
    <source>
        <dbReference type="EMBL" id="MFB9909545.1"/>
    </source>
</evidence>
<keyword evidence="3" id="KW-0326">Glycosidase</keyword>
<keyword evidence="2" id="KW-0378">Hydrolase</keyword>
<dbReference type="InterPro" id="IPR023296">
    <property type="entry name" value="Glyco_hydro_beta-prop_sf"/>
</dbReference>
<evidence type="ECO:0000256" key="3">
    <source>
        <dbReference type="ARBA" id="ARBA00023295"/>
    </source>
</evidence>
<dbReference type="InterPro" id="IPR050727">
    <property type="entry name" value="GH43_arabinanases"/>
</dbReference>
<evidence type="ECO:0000256" key="2">
    <source>
        <dbReference type="ARBA" id="ARBA00022801"/>
    </source>
</evidence>
<dbReference type="Gene3D" id="2.115.10.20">
    <property type="entry name" value="Glycosyl hydrolase domain, family 43"/>
    <property type="match status" value="1"/>
</dbReference>
<protein>
    <recommendedName>
        <fullName evidence="4">Glycosyl hydrolase family 32 N-terminal domain-containing protein</fullName>
    </recommendedName>
</protein>
<dbReference type="Proteomes" id="UP001589693">
    <property type="component" value="Unassembled WGS sequence"/>
</dbReference>
<comment type="caution">
    <text evidence="5">The sequence shown here is derived from an EMBL/GenBank/DDBJ whole genome shotgun (WGS) entry which is preliminary data.</text>
</comment>
<dbReference type="PANTHER" id="PTHR43301:SF3">
    <property type="entry name" value="ARABINAN ENDO-1,5-ALPHA-L-ARABINOSIDASE A-RELATED"/>
    <property type="match status" value="1"/>
</dbReference>
<dbReference type="InterPro" id="IPR013148">
    <property type="entry name" value="Glyco_hydro_32_N"/>
</dbReference>
<keyword evidence="6" id="KW-1185">Reference proteome</keyword>
<gene>
    <name evidence="5" type="ORF">ACFFQA_36900</name>
</gene>
<sequence>MPALPDGVSCQSYTEVRDEVSAGDWRHLYDPSVGEDRNWYLNDHTFVRDPQNTWHMFGITHAEPLNPLDEKHFAHATAPSLHGPWAKQPFALDNDPGYHGEAHLWAPHVVRHDGLYYMFYCGGDADHSSYAINLATSPDLRTWTRHPGGPLFRDGFDARDPFVTRVDGRWVLYYTATVHPDGGNFVVAYRTSDDLVRWSERGLAYTEPLGGVMTESPFLVRKGTDWYLFIGPRRGYVGTDVFRSKDPFHFGVDSWVGNIPSHAAEVIFAEGRYWVTHAGWGQRGVYLAPLEWRTTCRGVRVTAPDYRLDVRTSPTTELKELSVRMRDGSWRNLLDNNHRGSGPYLGVGMFGATEKARATPKVVLRDASLLLEGIPIGLEQTTVDWRLDFHQDCFDSSLTWNVRAPMRNPLWELAFSLDTWLGTLGDDQQYPRRGDAPGFSRWSLASGLSVSLAAAYRRGSAWAEANRWYSDGEAAICWQPVWRPGGGSLSPGRYPGGTWRIGVSPRAQDRELAERLAAGINSGPQA</sequence>
<feature type="domain" description="Glycosyl hydrolase family 32 N-terminal" evidence="4">
    <location>
        <begin position="40"/>
        <end position="220"/>
    </location>
</feature>
<evidence type="ECO:0000313" key="6">
    <source>
        <dbReference type="Proteomes" id="UP001589693"/>
    </source>
</evidence>
<accession>A0ABV6A8R4</accession>
<comment type="similarity">
    <text evidence="1">Belongs to the glycosyl hydrolase 32 family.</text>
</comment>
<name>A0ABV6A8R4_9PSEU</name>
<dbReference type="EMBL" id="JBHLZU010000036">
    <property type="protein sequence ID" value="MFB9909545.1"/>
    <property type="molecule type" value="Genomic_DNA"/>
</dbReference>
<dbReference type="SUPFAM" id="SSF75005">
    <property type="entry name" value="Arabinanase/levansucrase/invertase"/>
    <property type="match status" value="1"/>
</dbReference>
<evidence type="ECO:0000256" key="1">
    <source>
        <dbReference type="ARBA" id="ARBA00009902"/>
    </source>
</evidence>
<evidence type="ECO:0000259" key="4">
    <source>
        <dbReference type="Pfam" id="PF00251"/>
    </source>
</evidence>
<dbReference type="PANTHER" id="PTHR43301">
    <property type="entry name" value="ARABINAN ENDO-1,5-ALPHA-L-ARABINOSIDASE"/>
    <property type="match status" value="1"/>
</dbReference>
<dbReference type="RefSeq" id="WP_377862452.1">
    <property type="nucleotide sequence ID" value="NZ_JBHLZU010000036.1"/>
</dbReference>
<dbReference type="Pfam" id="PF00251">
    <property type="entry name" value="Glyco_hydro_32N"/>
    <property type="match status" value="1"/>
</dbReference>
<organism evidence="5 6">
    <name type="scientific">Allokutzneria oryzae</name>
    <dbReference type="NCBI Taxonomy" id="1378989"/>
    <lineage>
        <taxon>Bacteria</taxon>
        <taxon>Bacillati</taxon>
        <taxon>Actinomycetota</taxon>
        <taxon>Actinomycetes</taxon>
        <taxon>Pseudonocardiales</taxon>
        <taxon>Pseudonocardiaceae</taxon>
        <taxon>Allokutzneria</taxon>
    </lineage>
</organism>
<proteinExistence type="inferred from homology"/>